<feature type="compositionally biased region" description="Polar residues" evidence="1">
    <location>
        <begin position="618"/>
        <end position="631"/>
    </location>
</feature>
<dbReference type="eggNOG" id="COG3170">
    <property type="taxonomic scope" value="Bacteria"/>
</dbReference>
<keyword evidence="4" id="KW-1185">Reference proteome</keyword>
<dbReference type="KEGG" id="psl:Psta_2852"/>
<protein>
    <submittedName>
        <fullName evidence="3">Uncharacterized protein</fullName>
    </submittedName>
</protein>
<feature type="compositionally biased region" description="Polar residues" evidence="1">
    <location>
        <begin position="264"/>
        <end position="288"/>
    </location>
</feature>
<evidence type="ECO:0000256" key="2">
    <source>
        <dbReference type="SAM" id="SignalP"/>
    </source>
</evidence>
<accession>D2R8H6</accession>
<sequence precursor="true">MRWWSATAAAVMVALSTGLAAAQGLPFSSGGAGGASAESAPPLPPPYATRQAEVEIPFSVKASTSPSGQPVRVLVYVSWDRGANWHFFEERKPSDGRFRFRAKRDGEFWFSTQTVEGDTRPTNASHRAQLRLIVDTQKPQISLQADPAGANQLTIAFSAIDANLNPGTLRLEYQDTADLGSPWQEIQVDRTNAAPLIGTLTGRVTASIVARSRNINLRAEVADAAGNVGYYTQQVRMGETVQPQVAPPQMAASQIDPSARPWPTDNQLPPSTVPPATNVPQENTQGEIVNNPYPANLRTDRLASVPRDGNSVESLPPPSGSDTMLGSEALPPPSYEQPQYPPAVSDSSRPLPSDTPLPPEFENPAPRESYAPPPSQPQTVMRSEEVLPPPASSGQPDASRPSASQDDLLDAPTRLTNTKRFTLDYDVETVGPEGIAEVELWGTNDGGQTWMKWGSDPDRQSPMDVEVSGEASYGFRVVIIGRNGLVGNQPKSGDPSDIWVGIDTTKPTARITQAAYGSGDQAGRLDIRWEASDKHLLPRPITLSMAERPEGPFTPIAAGLPNTGQYFWEFDPRSPRQIYLRIEVRDSAGNMAIESLREPISVEGLTPRGRIRSFQPVPDNQQGALPQQGAFQSPLFR</sequence>
<name>D2R8H6_PIRSD</name>
<feature type="compositionally biased region" description="Polar residues" evidence="1">
    <location>
        <begin position="392"/>
        <end position="405"/>
    </location>
</feature>
<feature type="region of interest" description="Disordered" evidence="1">
    <location>
        <begin position="610"/>
        <end position="637"/>
    </location>
</feature>
<dbReference type="AlphaFoldDB" id="D2R8H6"/>
<feature type="compositionally biased region" description="Pro residues" evidence="1">
    <location>
        <begin position="330"/>
        <end position="341"/>
    </location>
</feature>
<dbReference type="EMBL" id="CP001848">
    <property type="protein sequence ID" value="ADB17517.1"/>
    <property type="molecule type" value="Genomic_DNA"/>
</dbReference>
<reference evidence="3 4" key="1">
    <citation type="journal article" date="2009" name="Stand. Genomic Sci.">
        <title>Complete genome sequence of Pirellula staleyi type strain (ATCC 27377).</title>
        <authorList>
            <person name="Clum A."/>
            <person name="Tindall B.J."/>
            <person name="Sikorski J."/>
            <person name="Ivanova N."/>
            <person name="Mavrommatis K."/>
            <person name="Lucas S."/>
            <person name="Glavina del Rio T."/>
            <person name="Nolan M."/>
            <person name="Chen F."/>
            <person name="Tice H."/>
            <person name="Pitluck S."/>
            <person name="Cheng J.F."/>
            <person name="Chertkov O."/>
            <person name="Brettin T."/>
            <person name="Han C."/>
            <person name="Detter J.C."/>
            <person name="Kuske C."/>
            <person name="Bruce D."/>
            <person name="Goodwin L."/>
            <person name="Ovchinikova G."/>
            <person name="Pati A."/>
            <person name="Mikhailova N."/>
            <person name="Chen A."/>
            <person name="Palaniappan K."/>
            <person name="Land M."/>
            <person name="Hauser L."/>
            <person name="Chang Y.J."/>
            <person name="Jeffries C.D."/>
            <person name="Chain P."/>
            <person name="Rohde M."/>
            <person name="Goker M."/>
            <person name="Bristow J."/>
            <person name="Eisen J.A."/>
            <person name="Markowitz V."/>
            <person name="Hugenholtz P."/>
            <person name="Kyrpides N.C."/>
            <person name="Klenk H.P."/>
            <person name="Lapidus A."/>
        </authorList>
    </citation>
    <scope>NUCLEOTIDE SEQUENCE [LARGE SCALE GENOMIC DNA]</scope>
    <source>
        <strain evidence="4">ATCC 27377 / DSM 6068 / ICPB 4128</strain>
    </source>
</reference>
<feature type="region of interest" description="Disordered" evidence="1">
    <location>
        <begin position="306"/>
        <end position="415"/>
    </location>
</feature>
<feature type="region of interest" description="Disordered" evidence="1">
    <location>
        <begin position="244"/>
        <end position="294"/>
    </location>
</feature>
<evidence type="ECO:0000313" key="3">
    <source>
        <dbReference type="EMBL" id="ADB17517.1"/>
    </source>
</evidence>
<feature type="signal peptide" evidence="2">
    <location>
        <begin position="1"/>
        <end position="22"/>
    </location>
</feature>
<gene>
    <name evidence="3" type="ordered locus">Psta_2852</name>
</gene>
<proteinExistence type="predicted"/>
<dbReference type="OrthoDB" id="257265at2"/>
<dbReference type="Proteomes" id="UP000001887">
    <property type="component" value="Chromosome"/>
</dbReference>
<keyword evidence="2" id="KW-0732">Signal</keyword>
<dbReference type="HOGENOM" id="CLU_429516_0_0_0"/>
<evidence type="ECO:0000313" key="4">
    <source>
        <dbReference type="Proteomes" id="UP000001887"/>
    </source>
</evidence>
<organism evidence="3 4">
    <name type="scientific">Pirellula staleyi (strain ATCC 27377 / DSM 6068 / ICPB 4128)</name>
    <name type="common">Pirella staleyi</name>
    <dbReference type="NCBI Taxonomy" id="530564"/>
    <lineage>
        <taxon>Bacteria</taxon>
        <taxon>Pseudomonadati</taxon>
        <taxon>Planctomycetota</taxon>
        <taxon>Planctomycetia</taxon>
        <taxon>Pirellulales</taxon>
        <taxon>Pirellulaceae</taxon>
        <taxon>Pirellula</taxon>
    </lineage>
</organism>
<evidence type="ECO:0000256" key="1">
    <source>
        <dbReference type="SAM" id="MobiDB-lite"/>
    </source>
</evidence>
<feature type="chain" id="PRO_5003036277" evidence="2">
    <location>
        <begin position="23"/>
        <end position="637"/>
    </location>
</feature>